<dbReference type="InterPro" id="IPR010712">
    <property type="entry name" value="Arsenical-R_ArsD"/>
</dbReference>
<dbReference type="GO" id="GO:0046685">
    <property type="term" value="P:response to arsenic-containing substance"/>
    <property type="evidence" value="ECO:0007669"/>
    <property type="project" value="InterPro"/>
</dbReference>
<comment type="caution">
    <text evidence="1">The sequence shown here is derived from an EMBL/GenBank/DDBJ whole genome shotgun (WGS) entry which is preliminary data.</text>
</comment>
<sequence length="34" mass="3586">MSNLEVFEPAMCCATGVCGVDVNPTSVQFSAHLQ</sequence>
<name>A0A7Z0B388_9BURK</name>
<organism evidence="1 2">
    <name type="scientific">Paraburkholderia bryophila</name>
    <dbReference type="NCBI Taxonomy" id="420952"/>
    <lineage>
        <taxon>Bacteria</taxon>
        <taxon>Pseudomonadati</taxon>
        <taxon>Pseudomonadota</taxon>
        <taxon>Betaproteobacteria</taxon>
        <taxon>Burkholderiales</taxon>
        <taxon>Burkholderiaceae</taxon>
        <taxon>Paraburkholderia</taxon>
    </lineage>
</organism>
<gene>
    <name evidence="1" type="ORF">GGD41_006056</name>
</gene>
<protein>
    <recommendedName>
        <fullName evidence="3">Arsenical resistance operon trans-acting repressor ArsD</fullName>
    </recommendedName>
</protein>
<evidence type="ECO:0000313" key="1">
    <source>
        <dbReference type="EMBL" id="NYH18828.1"/>
    </source>
</evidence>
<accession>A0A7Z0B388</accession>
<dbReference type="Pfam" id="PF06953">
    <property type="entry name" value="ArsD"/>
    <property type="match status" value="1"/>
</dbReference>
<evidence type="ECO:0008006" key="3">
    <source>
        <dbReference type="Google" id="ProtNLM"/>
    </source>
</evidence>
<dbReference type="AlphaFoldDB" id="A0A7Z0B388"/>
<dbReference type="GO" id="GO:0003677">
    <property type="term" value="F:DNA binding"/>
    <property type="evidence" value="ECO:0007669"/>
    <property type="project" value="InterPro"/>
</dbReference>
<dbReference type="Proteomes" id="UP000572540">
    <property type="component" value="Unassembled WGS sequence"/>
</dbReference>
<proteinExistence type="predicted"/>
<dbReference type="GO" id="GO:0045892">
    <property type="term" value="P:negative regulation of DNA-templated transcription"/>
    <property type="evidence" value="ECO:0007669"/>
    <property type="project" value="InterPro"/>
</dbReference>
<dbReference type="RefSeq" id="WP_373565751.1">
    <property type="nucleotide sequence ID" value="NZ_JACCAU010000001.1"/>
</dbReference>
<dbReference type="Gene3D" id="3.40.30.10">
    <property type="entry name" value="Glutaredoxin"/>
    <property type="match status" value="1"/>
</dbReference>
<dbReference type="EMBL" id="JACCAU010000001">
    <property type="protein sequence ID" value="NYH18828.1"/>
    <property type="molecule type" value="Genomic_DNA"/>
</dbReference>
<reference evidence="1 2" key="1">
    <citation type="submission" date="2020-07" db="EMBL/GenBank/DDBJ databases">
        <title>Exploring microbial biodiversity for novel pathways involved in the catabolism of aromatic compounds derived from lignin.</title>
        <authorList>
            <person name="Elkins J."/>
        </authorList>
    </citation>
    <scope>NUCLEOTIDE SEQUENCE [LARGE SCALE GENOMIC DNA]</scope>
    <source>
        <strain evidence="1 2">H2C3B</strain>
    </source>
</reference>
<evidence type="ECO:0000313" key="2">
    <source>
        <dbReference type="Proteomes" id="UP000572540"/>
    </source>
</evidence>